<feature type="chain" id="PRO_5032689924" evidence="1">
    <location>
        <begin position="31"/>
        <end position="130"/>
    </location>
</feature>
<proteinExistence type="predicted"/>
<sequence>MLTFTRTHIFNMQVEYFLFLFIVIADPVKAKDVTLCQCVISKDYFNLIKENEFSVCNQSSKNIQYLIESHMTLARNMELVAYPSKLIVAKLSRTWDLATFNILDTKLGQWLTGKMKNTYPLLKDFSYVME</sequence>
<organism evidence="2 3">
    <name type="scientific">Rotaria magnacalcarata</name>
    <dbReference type="NCBI Taxonomy" id="392030"/>
    <lineage>
        <taxon>Eukaryota</taxon>
        <taxon>Metazoa</taxon>
        <taxon>Spiralia</taxon>
        <taxon>Gnathifera</taxon>
        <taxon>Rotifera</taxon>
        <taxon>Eurotatoria</taxon>
        <taxon>Bdelloidea</taxon>
        <taxon>Philodinida</taxon>
        <taxon>Philodinidae</taxon>
        <taxon>Rotaria</taxon>
    </lineage>
</organism>
<accession>A0A816N6L3</accession>
<name>A0A816N6L3_9BILA</name>
<protein>
    <submittedName>
        <fullName evidence="2">Uncharacterized protein</fullName>
    </submittedName>
</protein>
<dbReference type="EMBL" id="CAJNRG010001256">
    <property type="protein sequence ID" value="CAF2030911.1"/>
    <property type="molecule type" value="Genomic_DNA"/>
</dbReference>
<evidence type="ECO:0000313" key="3">
    <source>
        <dbReference type="Proteomes" id="UP000663887"/>
    </source>
</evidence>
<dbReference type="Proteomes" id="UP000663887">
    <property type="component" value="Unassembled WGS sequence"/>
</dbReference>
<evidence type="ECO:0000313" key="2">
    <source>
        <dbReference type="EMBL" id="CAF2030911.1"/>
    </source>
</evidence>
<dbReference type="AlphaFoldDB" id="A0A816N6L3"/>
<gene>
    <name evidence="2" type="ORF">XDN619_LOCUS5045</name>
</gene>
<keyword evidence="1" id="KW-0732">Signal</keyword>
<evidence type="ECO:0000256" key="1">
    <source>
        <dbReference type="SAM" id="SignalP"/>
    </source>
</evidence>
<comment type="caution">
    <text evidence="2">The sequence shown here is derived from an EMBL/GenBank/DDBJ whole genome shotgun (WGS) entry which is preliminary data.</text>
</comment>
<reference evidence="2" key="1">
    <citation type="submission" date="2021-02" db="EMBL/GenBank/DDBJ databases">
        <authorList>
            <person name="Nowell W R."/>
        </authorList>
    </citation>
    <scope>NUCLEOTIDE SEQUENCE</scope>
</reference>
<feature type="signal peptide" evidence="1">
    <location>
        <begin position="1"/>
        <end position="30"/>
    </location>
</feature>